<dbReference type="Proteomes" id="UP000479710">
    <property type="component" value="Unassembled WGS sequence"/>
</dbReference>
<gene>
    <name evidence="1" type="ORF">E2562_024173</name>
</gene>
<protein>
    <submittedName>
        <fullName evidence="1">Uncharacterized protein</fullName>
    </submittedName>
</protein>
<keyword evidence="2" id="KW-1185">Reference proteome</keyword>
<name>A0A6G1CI24_9ORYZ</name>
<evidence type="ECO:0000313" key="2">
    <source>
        <dbReference type="Proteomes" id="UP000479710"/>
    </source>
</evidence>
<accession>A0A6G1CI24</accession>
<proteinExistence type="predicted"/>
<sequence>MPDLKELEMQKGAMTSLQRLTLVNLNLADVPSGIQFLMPLQHPGFLEITKQFLKKGVRDARAWQLAAGRKPTSMPTGLAISEEHLLGADLHKETMS</sequence>
<dbReference type="AlphaFoldDB" id="A0A6G1CI24"/>
<organism evidence="1 2">
    <name type="scientific">Oryza meyeriana var. granulata</name>
    <dbReference type="NCBI Taxonomy" id="110450"/>
    <lineage>
        <taxon>Eukaryota</taxon>
        <taxon>Viridiplantae</taxon>
        <taxon>Streptophyta</taxon>
        <taxon>Embryophyta</taxon>
        <taxon>Tracheophyta</taxon>
        <taxon>Spermatophyta</taxon>
        <taxon>Magnoliopsida</taxon>
        <taxon>Liliopsida</taxon>
        <taxon>Poales</taxon>
        <taxon>Poaceae</taxon>
        <taxon>BOP clade</taxon>
        <taxon>Oryzoideae</taxon>
        <taxon>Oryzeae</taxon>
        <taxon>Oryzinae</taxon>
        <taxon>Oryza</taxon>
        <taxon>Oryza meyeriana</taxon>
    </lineage>
</organism>
<reference evidence="1 2" key="1">
    <citation type="submission" date="2019-11" db="EMBL/GenBank/DDBJ databases">
        <title>Whole genome sequence of Oryza granulata.</title>
        <authorList>
            <person name="Li W."/>
        </authorList>
    </citation>
    <scope>NUCLEOTIDE SEQUENCE [LARGE SCALE GENOMIC DNA]</scope>
    <source>
        <strain evidence="2">cv. Menghai</strain>
        <tissue evidence="1">Leaf</tissue>
    </source>
</reference>
<dbReference type="EMBL" id="SPHZ02000009">
    <property type="protein sequence ID" value="KAF0899799.1"/>
    <property type="molecule type" value="Genomic_DNA"/>
</dbReference>
<comment type="caution">
    <text evidence="1">The sequence shown here is derived from an EMBL/GenBank/DDBJ whole genome shotgun (WGS) entry which is preliminary data.</text>
</comment>
<evidence type="ECO:0000313" key="1">
    <source>
        <dbReference type="EMBL" id="KAF0899799.1"/>
    </source>
</evidence>